<dbReference type="SMART" id="SM00862">
    <property type="entry name" value="Trans_reg_C"/>
    <property type="match status" value="1"/>
</dbReference>
<proteinExistence type="predicted"/>
<accession>A0A7V7U117</accession>
<dbReference type="Pfam" id="PF00486">
    <property type="entry name" value="Trans_reg_C"/>
    <property type="match status" value="1"/>
</dbReference>
<dbReference type="InterPro" id="IPR001867">
    <property type="entry name" value="OmpR/PhoB-type_DNA-bd"/>
</dbReference>
<dbReference type="EMBL" id="VZDO01000003">
    <property type="protein sequence ID" value="KAB0681317.1"/>
    <property type="molecule type" value="Genomic_DNA"/>
</dbReference>
<evidence type="ECO:0000313" key="4">
    <source>
        <dbReference type="Proteomes" id="UP000432089"/>
    </source>
</evidence>
<dbReference type="AlphaFoldDB" id="A0A7V7U117"/>
<reference evidence="3 4" key="1">
    <citation type="submission" date="2019-09" db="EMBL/GenBank/DDBJ databases">
        <title>YIM 132180 draft genome.</title>
        <authorList>
            <person name="Zhang K."/>
        </authorList>
    </citation>
    <scope>NUCLEOTIDE SEQUENCE [LARGE SCALE GENOMIC DNA]</scope>
    <source>
        <strain evidence="3 4">YIM 132180</strain>
    </source>
</reference>
<dbReference type="GO" id="GO:0000160">
    <property type="term" value="P:phosphorelay signal transduction system"/>
    <property type="evidence" value="ECO:0007669"/>
    <property type="project" value="InterPro"/>
</dbReference>
<name>A0A7V7U117_9HYPH</name>
<dbReference type="GO" id="GO:0006355">
    <property type="term" value="P:regulation of DNA-templated transcription"/>
    <property type="evidence" value="ECO:0007669"/>
    <property type="project" value="InterPro"/>
</dbReference>
<protein>
    <submittedName>
        <fullName evidence="3">Helix-turn-helix domain-containing protein</fullName>
    </submittedName>
</protein>
<sequence>MAMTLRSTFVSKPLPFALVEWLASEAGRVVYTPDLFEVVWGHRAEDKVSSVLKVMVSQLRGPLAPLGLSIVSQWGSGYYLVLETPEAAAARRTDRAVRTAGGVRTVPQLGDHALVKSLQAKGLPLTRIADELGITWRVLSIIVEDLDRSQAAGAEAVA</sequence>
<evidence type="ECO:0000256" key="1">
    <source>
        <dbReference type="ARBA" id="ARBA00023125"/>
    </source>
</evidence>
<feature type="domain" description="OmpR/PhoB-type" evidence="2">
    <location>
        <begin position="7"/>
        <end position="80"/>
    </location>
</feature>
<dbReference type="Gene3D" id="1.10.10.10">
    <property type="entry name" value="Winged helix-like DNA-binding domain superfamily/Winged helix DNA-binding domain"/>
    <property type="match status" value="1"/>
</dbReference>
<comment type="caution">
    <text evidence="3">The sequence shown here is derived from an EMBL/GenBank/DDBJ whole genome shotgun (WGS) entry which is preliminary data.</text>
</comment>
<evidence type="ECO:0000259" key="2">
    <source>
        <dbReference type="SMART" id="SM00862"/>
    </source>
</evidence>
<dbReference type="Proteomes" id="UP000432089">
    <property type="component" value="Unassembled WGS sequence"/>
</dbReference>
<dbReference type="InterPro" id="IPR016032">
    <property type="entry name" value="Sig_transdc_resp-reg_C-effctor"/>
</dbReference>
<keyword evidence="4" id="KW-1185">Reference proteome</keyword>
<keyword evidence="1" id="KW-0238">DNA-binding</keyword>
<gene>
    <name evidence="3" type="ORF">F6X38_05355</name>
</gene>
<evidence type="ECO:0000313" key="3">
    <source>
        <dbReference type="EMBL" id="KAB0681317.1"/>
    </source>
</evidence>
<dbReference type="InterPro" id="IPR036388">
    <property type="entry name" value="WH-like_DNA-bd_sf"/>
</dbReference>
<organism evidence="3 4">
    <name type="scientific">Plantimonas leprariae</name>
    <dbReference type="NCBI Taxonomy" id="2615207"/>
    <lineage>
        <taxon>Bacteria</taxon>
        <taxon>Pseudomonadati</taxon>
        <taxon>Pseudomonadota</taxon>
        <taxon>Alphaproteobacteria</taxon>
        <taxon>Hyphomicrobiales</taxon>
        <taxon>Aurantimonadaceae</taxon>
        <taxon>Plantimonas</taxon>
    </lineage>
</organism>
<dbReference type="GO" id="GO:0003677">
    <property type="term" value="F:DNA binding"/>
    <property type="evidence" value="ECO:0007669"/>
    <property type="project" value="UniProtKB-KW"/>
</dbReference>
<dbReference type="SUPFAM" id="SSF46894">
    <property type="entry name" value="C-terminal effector domain of the bipartite response regulators"/>
    <property type="match status" value="1"/>
</dbReference>